<evidence type="ECO:0000259" key="13">
    <source>
        <dbReference type="Pfam" id="PF21316"/>
    </source>
</evidence>
<evidence type="ECO:0000259" key="10">
    <source>
        <dbReference type="Pfam" id="PF00082"/>
    </source>
</evidence>
<dbReference type="InterPro" id="IPR000209">
    <property type="entry name" value="Peptidase_S8/S53_dom"/>
</dbReference>
<organism evidence="14 15">
    <name type="scientific">Triparma laevis f. longispina</name>
    <dbReference type="NCBI Taxonomy" id="1714387"/>
    <lineage>
        <taxon>Eukaryota</taxon>
        <taxon>Sar</taxon>
        <taxon>Stramenopiles</taxon>
        <taxon>Ochrophyta</taxon>
        <taxon>Bolidophyceae</taxon>
        <taxon>Parmales</taxon>
        <taxon>Triparmaceae</taxon>
        <taxon>Triparma</taxon>
    </lineage>
</organism>
<evidence type="ECO:0000256" key="9">
    <source>
        <dbReference type="SAM" id="MobiDB-lite"/>
    </source>
</evidence>
<reference evidence="15" key="1">
    <citation type="journal article" date="2023" name="Commun. Biol.">
        <title>Genome analysis of Parmales, the sister group of diatoms, reveals the evolutionary specialization of diatoms from phago-mixotrophs to photoautotrophs.</title>
        <authorList>
            <person name="Ban H."/>
            <person name="Sato S."/>
            <person name="Yoshikawa S."/>
            <person name="Yamada K."/>
            <person name="Nakamura Y."/>
            <person name="Ichinomiya M."/>
            <person name="Sato N."/>
            <person name="Blanc-Mathieu R."/>
            <person name="Endo H."/>
            <person name="Kuwata A."/>
            <person name="Ogata H."/>
        </authorList>
    </citation>
    <scope>NUCLEOTIDE SEQUENCE [LARGE SCALE GENOMIC DNA]</scope>
    <source>
        <strain evidence="15">NIES 3700</strain>
    </source>
</reference>
<dbReference type="InterPro" id="IPR022229">
    <property type="entry name" value="TPPII_Ig-like-2"/>
</dbReference>
<protein>
    <recommendedName>
        <fullName evidence="16">Tripeptidyl-peptidase II</fullName>
    </recommendedName>
</protein>
<keyword evidence="3" id="KW-0031">Aminopeptidase</keyword>
<dbReference type="Pfam" id="PF12580">
    <property type="entry name" value="TPPII"/>
    <property type="match status" value="1"/>
</dbReference>
<feature type="region of interest" description="Disordered" evidence="9">
    <location>
        <begin position="1051"/>
        <end position="1072"/>
    </location>
</feature>
<dbReference type="InterPro" id="IPR023828">
    <property type="entry name" value="Peptidase_S8_Ser-AS"/>
</dbReference>
<evidence type="ECO:0000256" key="5">
    <source>
        <dbReference type="ARBA" id="ARBA00022801"/>
    </source>
</evidence>
<keyword evidence="6 8" id="KW-0720">Serine protease</keyword>
<dbReference type="GO" id="GO:0004252">
    <property type="term" value="F:serine-type endopeptidase activity"/>
    <property type="evidence" value="ECO:0007669"/>
    <property type="project" value="UniProtKB-UniRule"/>
</dbReference>
<evidence type="ECO:0000256" key="1">
    <source>
        <dbReference type="ARBA" id="ARBA00001910"/>
    </source>
</evidence>
<dbReference type="PANTHER" id="PTHR43806:SF14">
    <property type="entry name" value="TRIPEPTIDYL-PEPTIDASE 2"/>
    <property type="match status" value="1"/>
</dbReference>
<evidence type="ECO:0000256" key="7">
    <source>
        <dbReference type="ARBA" id="ARBA00023529"/>
    </source>
</evidence>
<dbReference type="InterPro" id="IPR048383">
    <property type="entry name" value="TPPII_Ig-like-1"/>
</dbReference>
<evidence type="ECO:0000256" key="6">
    <source>
        <dbReference type="ARBA" id="ARBA00022825"/>
    </source>
</evidence>
<dbReference type="GO" id="GO:0004177">
    <property type="term" value="F:aminopeptidase activity"/>
    <property type="evidence" value="ECO:0007669"/>
    <property type="project" value="UniProtKB-KW"/>
</dbReference>
<dbReference type="Pfam" id="PF00082">
    <property type="entry name" value="Peptidase_S8"/>
    <property type="match status" value="1"/>
</dbReference>
<dbReference type="EMBL" id="BRXW01000551">
    <property type="protein sequence ID" value="GMH65343.1"/>
    <property type="molecule type" value="Genomic_DNA"/>
</dbReference>
<evidence type="ECO:0000313" key="15">
    <source>
        <dbReference type="Proteomes" id="UP001165122"/>
    </source>
</evidence>
<feature type="domain" description="Tripeptidyl-peptidase II galactose-binding" evidence="13">
    <location>
        <begin position="626"/>
        <end position="718"/>
    </location>
</feature>
<feature type="active site" description="Charge relay system" evidence="8">
    <location>
        <position position="39"/>
    </location>
</feature>
<keyword evidence="15" id="KW-1185">Reference proteome</keyword>
<comment type="similarity">
    <text evidence="2 8">Belongs to the peptidase S8 family.</text>
</comment>
<dbReference type="InterPro" id="IPR046939">
    <property type="entry name" value="TPPII_C_sf"/>
</dbReference>
<gene>
    <name evidence="14" type="ORF">TrLO_g12692</name>
</gene>
<dbReference type="InterPro" id="IPR050131">
    <property type="entry name" value="Peptidase_S8_subtilisin-like"/>
</dbReference>
<dbReference type="Proteomes" id="UP001165122">
    <property type="component" value="Unassembled WGS sequence"/>
</dbReference>
<proteinExistence type="inferred from homology"/>
<feature type="compositionally biased region" description="Basic and acidic residues" evidence="9">
    <location>
        <begin position="1051"/>
        <end position="1062"/>
    </location>
</feature>
<feature type="domain" description="Peptidase S8/S53" evidence="10">
    <location>
        <begin position="30"/>
        <end position="464"/>
    </location>
</feature>
<evidence type="ECO:0000256" key="3">
    <source>
        <dbReference type="ARBA" id="ARBA00022438"/>
    </source>
</evidence>
<dbReference type="GO" id="GO:0008240">
    <property type="term" value="F:tripeptidyl-peptidase activity"/>
    <property type="evidence" value="ECO:0007669"/>
    <property type="project" value="UniProtKB-EC"/>
</dbReference>
<dbReference type="InterPro" id="IPR048384">
    <property type="entry name" value="TPPII_GBD"/>
</dbReference>
<dbReference type="InterPro" id="IPR046940">
    <property type="entry name" value="TPPII_Ig-like_sf"/>
</dbReference>
<evidence type="ECO:0000256" key="2">
    <source>
        <dbReference type="ARBA" id="ARBA00011073"/>
    </source>
</evidence>
<sequence>MSTSFPSPSLLPHFPTSASTYLTSHPTLPGSTITCAILDTGVDPCADGMSDKNVTIDDCTGSGDVLLRKVEVKDGKFEGYNLSLESSDTIFHSKKALYDLLNGSVLKRVKNYNKEQATIKFKQLISEASEVKVENVKSKDDEEKKVNQEDLKESLQQMLKSYTDPGPIYDIITIKRKDTYITYLGLNGEVGSVKELGVVYKFDTLTNSNYGLSSFFEEKDGLRLTITTDAGAHGTHVANIVSSTTSPGVASSASIKSLKIGDTRLGSMETGVGVMRAIKACEDCEVVNMSYGEAVALQERGRVKHELDRLAYSKNVLFLASAGNNGPGLSTVGAPGGMVDSVISVGAWVGEEMMEAQYSVRDVALTKESTYTWSSVGPCHNGSFGVDIIAPGGAITGVPEWCLQKKQLMNGTSMSSPNAAGCVSLICDGLKKEGIKWTSERVRKGVFNTAKKVEGLSVLQEGWGMIQVEEAFEWIKKFKDVAEEDVRYDVTINRVATPKGVYLRQEAECSKKQVFSVTVNPQFGYDDVSPEMQDARSKFEMKCKLSLSTDESWVTHPDFLLLVHNGRNFGIEVDATNLAPGVHTCRLEGRDADDLTRGVQWYLPITVVKPLPSSDSPTIDLGQINFAPSERRRFFLTPPQGATFADIKVKDCRPMGDDASTRLMVLHCLQITPHTPYRDREEQFYLQQTPGNTTVKSVPLVGGVTLELCLARYWSALGFTEASIEVTWRGIIPSPSEITISPGGAGTHVRVMSHVADEVIMPFCKLDKWETSLRPKSSVISPFPGDRNVMLDGKTRVQGLTLTYNLKLEEGTDVIFKAPLLNGYLYESEYESQMGMIYSEGKRLLGVVDAYPEKVKCPKGTITVRFQVRHDDVDMLKKLEDMTLIAERNMSKSVSLAAYATHGDMLVGGKKFGKRIIQMGNMASMHFEVPEFSKMPKGASEGDVLRGKVDYEFTEKTAEGEGKMPGGYNVTYIVPPKPEKKEEPKPFVSEVKDERSELEKMKEDLRDWKVTRIGKKVGEKGFDELYEDCKSEWSEWLPLLKERVRHLEKMLGKKGEEKKGEVDSPPPPPVEKKDLLSSIDFVVKLIDLDALAIWNGTKHDTTDGEVNNKKKEMEAQKKILEDVLGRKCLALIGEEGFEESLMELKKWVKVEGNDKMAALEIESLKAKGLHGSVLKVVKRLGEGDGTKGGLKEYKKSDLLKIKGETLGALGWDWLVEYEKKWEVIEGMKDFQEF</sequence>
<comment type="caution">
    <text evidence="14">The sequence shown here is derived from an EMBL/GenBank/DDBJ whole genome shotgun (WGS) entry which is preliminary data.</text>
</comment>
<name>A0A9W7E4E6_9STRA</name>
<feature type="domain" description="Tripeptidyl-peptidase II first Ig-like" evidence="12">
    <location>
        <begin position="486"/>
        <end position="608"/>
    </location>
</feature>
<comment type="catalytic activity">
    <reaction evidence="7">
        <text>Hydrolysis of proteins with broad specificity for peptide bonds, and a preference for a large uncharged residue in P1. Hydrolyzes peptide amides.</text>
        <dbReference type="EC" id="3.4.21.62"/>
    </reaction>
</comment>
<dbReference type="PRINTS" id="PR00723">
    <property type="entry name" value="SUBTILISIN"/>
</dbReference>
<dbReference type="PROSITE" id="PS00138">
    <property type="entry name" value="SUBTILASE_SER"/>
    <property type="match status" value="1"/>
</dbReference>
<feature type="domain" description="Tripeptidyl peptidase II second Ig-like" evidence="11">
    <location>
        <begin position="754"/>
        <end position="939"/>
    </location>
</feature>
<feature type="active site" description="Charge relay system" evidence="8">
    <location>
        <position position="413"/>
    </location>
</feature>
<evidence type="ECO:0000256" key="8">
    <source>
        <dbReference type="PROSITE-ProRule" id="PRU01240"/>
    </source>
</evidence>
<dbReference type="InterPro" id="IPR036852">
    <property type="entry name" value="Peptidase_S8/S53_dom_sf"/>
</dbReference>
<dbReference type="OrthoDB" id="10256524at2759"/>
<dbReference type="Gene3D" id="2.60.40.3170">
    <property type="match status" value="1"/>
</dbReference>
<evidence type="ECO:0000313" key="14">
    <source>
        <dbReference type="EMBL" id="GMH65343.1"/>
    </source>
</evidence>
<evidence type="ECO:0000259" key="11">
    <source>
        <dbReference type="Pfam" id="PF12580"/>
    </source>
</evidence>
<accession>A0A9W7E4E6</accession>
<dbReference type="SUPFAM" id="SSF52743">
    <property type="entry name" value="Subtilisin-like"/>
    <property type="match status" value="1"/>
</dbReference>
<keyword evidence="5 8" id="KW-0378">Hydrolase</keyword>
<dbReference type="Gene3D" id="1.25.40.710">
    <property type="match status" value="1"/>
</dbReference>
<dbReference type="InterPro" id="IPR015500">
    <property type="entry name" value="Peptidase_S8_subtilisin-rel"/>
</dbReference>
<dbReference type="GO" id="GO:0005829">
    <property type="term" value="C:cytosol"/>
    <property type="evidence" value="ECO:0007669"/>
    <property type="project" value="TreeGrafter"/>
</dbReference>
<dbReference type="Pfam" id="PF21316">
    <property type="entry name" value="TPPII_GBD"/>
    <property type="match status" value="1"/>
</dbReference>
<dbReference type="PANTHER" id="PTHR43806">
    <property type="entry name" value="PEPTIDASE S8"/>
    <property type="match status" value="1"/>
</dbReference>
<comment type="catalytic activity">
    <reaction evidence="1">
        <text>Release of an N-terminal tripeptide from a polypeptide.</text>
        <dbReference type="EC" id="3.4.14.10"/>
    </reaction>
</comment>
<dbReference type="PROSITE" id="PS51892">
    <property type="entry name" value="SUBTILASE"/>
    <property type="match status" value="1"/>
</dbReference>
<evidence type="ECO:0000256" key="4">
    <source>
        <dbReference type="ARBA" id="ARBA00022670"/>
    </source>
</evidence>
<keyword evidence="4 8" id="KW-0645">Protease</keyword>
<dbReference type="GO" id="GO:0006508">
    <property type="term" value="P:proteolysis"/>
    <property type="evidence" value="ECO:0007669"/>
    <property type="project" value="UniProtKB-KW"/>
</dbReference>
<evidence type="ECO:0008006" key="16">
    <source>
        <dbReference type="Google" id="ProtNLM"/>
    </source>
</evidence>
<evidence type="ECO:0000259" key="12">
    <source>
        <dbReference type="Pfam" id="PF21223"/>
    </source>
</evidence>
<feature type="active site" description="Charge relay system" evidence="8">
    <location>
        <position position="233"/>
    </location>
</feature>
<dbReference type="Gene3D" id="3.40.50.200">
    <property type="entry name" value="Peptidase S8/S53 domain"/>
    <property type="match status" value="1"/>
</dbReference>
<dbReference type="Pfam" id="PF21223">
    <property type="entry name" value="TPPII_Ig-like-1"/>
    <property type="match status" value="1"/>
</dbReference>
<dbReference type="AlphaFoldDB" id="A0A9W7E4E6"/>